<reference evidence="5 6" key="1">
    <citation type="submission" date="2021-06" db="EMBL/GenBank/DDBJ databases">
        <title>Bacillus sp. RD4P76, an endophyte from a halophyte.</title>
        <authorList>
            <person name="Sun J.-Q."/>
        </authorList>
    </citation>
    <scope>NUCLEOTIDE SEQUENCE [LARGE SCALE GENOMIC DNA]</scope>
    <source>
        <strain evidence="5 6">JCM 17098</strain>
    </source>
</reference>
<evidence type="ECO:0000313" key="5">
    <source>
        <dbReference type="EMBL" id="MBU9723101.1"/>
    </source>
</evidence>
<comment type="caution">
    <text evidence="5">The sequence shown here is derived from an EMBL/GenBank/DDBJ whole genome shotgun (WGS) entry which is preliminary data.</text>
</comment>
<organism evidence="5 6">
    <name type="scientific">Evansella alkalicola</name>
    <dbReference type="NCBI Taxonomy" id="745819"/>
    <lineage>
        <taxon>Bacteria</taxon>
        <taxon>Bacillati</taxon>
        <taxon>Bacillota</taxon>
        <taxon>Bacilli</taxon>
        <taxon>Bacillales</taxon>
        <taxon>Bacillaceae</taxon>
        <taxon>Evansella</taxon>
    </lineage>
</organism>
<evidence type="ECO:0000313" key="6">
    <source>
        <dbReference type="Proteomes" id="UP000790580"/>
    </source>
</evidence>
<evidence type="ECO:0000256" key="2">
    <source>
        <dbReference type="ARBA" id="ARBA00022722"/>
    </source>
</evidence>
<dbReference type="InterPro" id="IPR011856">
    <property type="entry name" value="tRNA_endonuc-like_dom_sf"/>
</dbReference>
<dbReference type="SMART" id="SM00990">
    <property type="entry name" value="VRR_NUC"/>
    <property type="match status" value="1"/>
</dbReference>
<keyword evidence="3" id="KW-0378">Hydrolase</keyword>
<name>A0ABS6JWY2_9BACI</name>
<dbReference type="Gene3D" id="3.40.1350.10">
    <property type="match status" value="1"/>
</dbReference>
<accession>A0ABS6JWY2</accession>
<dbReference type="EMBL" id="JAHQCR010000070">
    <property type="protein sequence ID" value="MBU9723101.1"/>
    <property type="molecule type" value="Genomic_DNA"/>
</dbReference>
<evidence type="ECO:0000259" key="4">
    <source>
        <dbReference type="SMART" id="SM00990"/>
    </source>
</evidence>
<feature type="domain" description="VRR-NUC" evidence="4">
    <location>
        <begin position="1"/>
        <end position="81"/>
    </location>
</feature>
<keyword evidence="2" id="KW-0540">Nuclease</keyword>
<dbReference type="Proteomes" id="UP000790580">
    <property type="component" value="Unassembled WGS sequence"/>
</dbReference>
<evidence type="ECO:0000256" key="3">
    <source>
        <dbReference type="ARBA" id="ARBA00022801"/>
    </source>
</evidence>
<comment type="cofactor">
    <cofactor evidence="1">
        <name>Mg(2+)</name>
        <dbReference type="ChEBI" id="CHEBI:18420"/>
    </cofactor>
</comment>
<protein>
    <submittedName>
        <fullName evidence="5">VRR-NUC domain-containing protein</fullName>
    </submittedName>
</protein>
<sequence>MTEKDVEQMLVKEVKKRKGRAYKFISPGINGVPDRLVLMPGGKIGFVEVKAPGKKMRPLQIKRKGELESLGFLVYCLDDPRQIGGMLDGIEHRVPTSPLSSVLY</sequence>
<evidence type="ECO:0000256" key="1">
    <source>
        <dbReference type="ARBA" id="ARBA00001946"/>
    </source>
</evidence>
<keyword evidence="6" id="KW-1185">Reference proteome</keyword>
<gene>
    <name evidence="5" type="ORF">KS407_16900</name>
</gene>
<proteinExistence type="predicted"/>
<dbReference type="InterPro" id="IPR014883">
    <property type="entry name" value="VRR_NUC"/>
</dbReference>
<dbReference type="RefSeq" id="WP_088076882.1">
    <property type="nucleotide sequence ID" value="NZ_JAHQCR010000070.1"/>
</dbReference>